<dbReference type="Proteomes" id="UP000306584">
    <property type="component" value="Unassembled WGS sequence"/>
</dbReference>
<gene>
    <name evidence="3" type="ORF">D6D01_05293</name>
</gene>
<feature type="domain" description="PA14" evidence="2">
    <location>
        <begin position="217"/>
        <end position="375"/>
    </location>
</feature>
<evidence type="ECO:0000313" key="3">
    <source>
        <dbReference type="EMBL" id="THY24813.1"/>
    </source>
</evidence>
<keyword evidence="1" id="KW-0732">Signal</keyword>
<feature type="chain" id="PRO_5021032938" description="PA14 domain-containing protein" evidence="1">
    <location>
        <begin position="18"/>
        <end position="400"/>
    </location>
</feature>
<evidence type="ECO:0000259" key="2">
    <source>
        <dbReference type="PROSITE" id="PS51820"/>
    </source>
</evidence>
<dbReference type="Pfam" id="PF10528">
    <property type="entry name" value="GLEYA"/>
    <property type="match status" value="1"/>
</dbReference>
<protein>
    <recommendedName>
        <fullName evidence="2">PA14 domain-containing protein</fullName>
    </recommendedName>
</protein>
<feature type="signal peptide" evidence="1">
    <location>
        <begin position="1"/>
        <end position="17"/>
    </location>
</feature>
<dbReference type="InterPro" id="IPR037524">
    <property type="entry name" value="PA14/GLEYA"/>
</dbReference>
<evidence type="ECO:0000313" key="4">
    <source>
        <dbReference type="Proteomes" id="UP000306584"/>
    </source>
</evidence>
<name>A0A4V4JVB1_AURPU</name>
<dbReference type="InterPro" id="IPR018871">
    <property type="entry name" value="GLEYA_adhesin_domain"/>
</dbReference>
<dbReference type="SUPFAM" id="SSF56988">
    <property type="entry name" value="Anthrax protective antigen"/>
    <property type="match status" value="1"/>
</dbReference>
<evidence type="ECO:0000256" key="1">
    <source>
        <dbReference type="SAM" id="SignalP"/>
    </source>
</evidence>
<dbReference type="Gene3D" id="2.60.120.1560">
    <property type="match status" value="1"/>
</dbReference>
<organism evidence="3 4">
    <name type="scientific">Aureobasidium pullulans</name>
    <name type="common">Black yeast</name>
    <name type="synonym">Pullularia pullulans</name>
    <dbReference type="NCBI Taxonomy" id="5580"/>
    <lineage>
        <taxon>Eukaryota</taxon>
        <taxon>Fungi</taxon>
        <taxon>Dikarya</taxon>
        <taxon>Ascomycota</taxon>
        <taxon>Pezizomycotina</taxon>
        <taxon>Dothideomycetes</taxon>
        <taxon>Dothideomycetidae</taxon>
        <taxon>Dothideales</taxon>
        <taxon>Saccotheciaceae</taxon>
        <taxon>Aureobasidium</taxon>
    </lineage>
</organism>
<dbReference type="PROSITE" id="PS51820">
    <property type="entry name" value="PA14"/>
    <property type="match status" value="1"/>
</dbReference>
<comment type="caution">
    <text evidence="3">The sequence shown here is derived from an EMBL/GenBank/DDBJ whole genome shotgun (WGS) entry which is preliminary data.</text>
</comment>
<dbReference type="EMBL" id="QZBD01000196">
    <property type="protein sequence ID" value="THY24813.1"/>
    <property type="molecule type" value="Genomic_DNA"/>
</dbReference>
<accession>A0A4V4JVB1</accession>
<reference evidence="3 4" key="1">
    <citation type="submission" date="2018-10" db="EMBL/GenBank/DDBJ databases">
        <title>Fifty Aureobasidium pullulans genomes reveal a recombining polyextremotolerant generalist.</title>
        <authorList>
            <person name="Gostincar C."/>
            <person name="Turk M."/>
            <person name="Zajc J."/>
            <person name="Gunde-Cimerman N."/>
        </authorList>
    </citation>
    <scope>NUCLEOTIDE SEQUENCE [LARGE SCALE GENOMIC DNA]</scope>
    <source>
        <strain evidence="3 4">EXF-6604</strain>
    </source>
</reference>
<proteinExistence type="predicted"/>
<sequence length="400" mass="42248">MRYNIAIFVVTFGLASAAPLEDRSTKAAACFAVDLVVDVLRLYPSASPFCSSVLRIPTITTTKTVSSTVSYTSALTTTIPTTVLTVTTVADPVVEYSTIETTITTCIPSAVNKRAISNVGSCGGAPGVLKNIACSAITSACSCLGIPTRTSTVTSTQVLFTTAHPTSTVYSSITATVTVTGTTTIPTTSTSTVNFCPVPSSCDNAGIQWAHYYNGENNNIGNGDDYYSNYDPTVIKSLSPDYQSSALVIGGLDQDYVSQLSIYGSSQTFASDFFTLNHVGYIFAQVTGTYTFTLSNTDDITLLWLGPTAISGWNRGNADAVSIYSSVPSAQAEFYLVQGQYLPFRIVFGNAQGAIKFFVQVAAPDGTVVLDSNTQDSKFLIQYSCDGTSAPRFPAFGAEA</sequence>
<dbReference type="AlphaFoldDB" id="A0A4V4JVB1"/>